<comment type="caution">
    <text evidence="2">The sequence shown here is derived from an EMBL/GenBank/DDBJ whole genome shotgun (WGS) entry which is preliminary data.</text>
</comment>
<feature type="compositionally biased region" description="Low complexity" evidence="1">
    <location>
        <begin position="511"/>
        <end position="539"/>
    </location>
</feature>
<evidence type="ECO:0000313" key="2">
    <source>
        <dbReference type="EMBL" id="KAK8837687.1"/>
    </source>
</evidence>
<dbReference type="SUPFAM" id="SSF52075">
    <property type="entry name" value="Outer arm dynein light chain 1"/>
    <property type="match status" value="1"/>
</dbReference>
<feature type="region of interest" description="Disordered" evidence="1">
    <location>
        <begin position="364"/>
        <end position="728"/>
    </location>
</feature>
<reference evidence="2 3" key="1">
    <citation type="submission" date="2024-04" db="EMBL/GenBank/DDBJ databases">
        <title>Tritrichomonas musculus Genome.</title>
        <authorList>
            <person name="Alves-Ferreira E."/>
            <person name="Grigg M."/>
            <person name="Lorenzi H."/>
            <person name="Galac M."/>
        </authorList>
    </citation>
    <scope>NUCLEOTIDE SEQUENCE [LARGE SCALE GENOMIC DNA]</scope>
    <source>
        <strain evidence="2 3">EAF2021</strain>
    </source>
</reference>
<feature type="compositionally biased region" description="Low complexity" evidence="1">
    <location>
        <begin position="384"/>
        <end position="415"/>
    </location>
</feature>
<feature type="compositionally biased region" description="Polar residues" evidence="1">
    <location>
        <begin position="427"/>
        <end position="437"/>
    </location>
</feature>
<name>A0ABR2GVS4_9EUKA</name>
<sequence>MSKKSSGILNCNWRISRSEPIKKNSSKNKVSRINEKITEIKSDIDSSTVILFLNNNPFTTLKGLDTLQNLKELYLDSTNLSSLKYANDQPSLEVISFFNTPFNDLPLARVMCGLAFHQSLKEVNKIEFTEKEKEFCKEHGKELRIELYEGLILTATNPIRWINPETKKKIEFYPNKNPIKRYYSDINHKYPKKKSNRIISQKPKKNQYGNESSTQNDTNERQSRNFIQNQVTEPNQSVSNHNDSFDIYEKEQNQEVEQTIVNYSKFAQFSSDNEEEDNFDFQNIPQFNKTNTVDNSDDEIISKSNNENTSTAAALAVNSLAAQLGMNIINGSDSDSEMQTDYFNKMANYNKNFMKSLETSSAYSSVANESNKSKDSHRKRRKAQQNNSSDNTNLLDNTGNSQNQQNIQQQQNQNIKGDDSYTVDYTDYNTSTISVKKQQSKQEQPEVKNKKSSNAKHSQDHPQQKSPVTKEGGYSEDNYYSGYSSVKPSTKQPTQQQPSKPSATKEEEYSEGGYYSEYSSAKPPQKQPAQQQPQKQPPQNQSNIKPNGSPDEEYYSDYSSVKPPQKQPAQQQPPKPSATKEEEYSEGDYYSEYSSVKPPQKQPPQNQSNIKPNGSPDEEYYSDYSSVKPPQKQPTQQQPQPSNTKNNGSQDEEYYSDYSSVKPPQKQPAQQQPLKPSATKEEEYSEGDYYSEYSNVKPPQKQPAQQHATNNDADNSDYYEEYTSSAAK</sequence>
<evidence type="ECO:0000256" key="1">
    <source>
        <dbReference type="SAM" id="MobiDB-lite"/>
    </source>
</evidence>
<feature type="region of interest" description="Disordered" evidence="1">
    <location>
        <begin position="193"/>
        <end position="222"/>
    </location>
</feature>
<protein>
    <submittedName>
        <fullName evidence="2">Uncharacterized protein</fullName>
    </submittedName>
</protein>
<evidence type="ECO:0000313" key="3">
    <source>
        <dbReference type="Proteomes" id="UP001470230"/>
    </source>
</evidence>
<feature type="compositionally biased region" description="Low complexity" evidence="1">
    <location>
        <begin position="487"/>
        <end position="502"/>
    </location>
</feature>
<organism evidence="2 3">
    <name type="scientific">Tritrichomonas musculus</name>
    <dbReference type="NCBI Taxonomy" id="1915356"/>
    <lineage>
        <taxon>Eukaryota</taxon>
        <taxon>Metamonada</taxon>
        <taxon>Parabasalia</taxon>
        <taxon>Tritrichomonadida</taxon>
        <taxon>Tritrichomonadidae</taxon>
        <taxon>Tritrichomonas</taxon>
    </lineage>
</organism>
<feature type="compositionally biased region" description="Low complexity" evidence="1">
    <location>
        <begin position="687"/>
        <end position="706"/>
    </location>
</feature>
<accession>A0ABR2GVS4</accession>
<dbReference type="Gene3D" id="3.80.10.10">
    <property type="entry name" value="Ribonuclease Inhibitor"/>
    <property type="match status" value="1"/>
</dbReference>
<proteinExistence type="predicted"/>
<feature type="compositionally biased region" description="Low complexity" evidence="1">
    <location>
        <begin position="656"/>
        <end position="676"/>
    </location>
</feature>
<dbReference type="Proteomes" id="UP001470230">
    <property type="component" value="Unassembled WGS sequence"/>
</dbReference>
<dbReference type="EMBL" id="JAPFFF010000058">
    <property type="protein sequence ID" value="KAK8837687.1"/>
    <property type="molecule type" value="Genomic_DNA"/>
</dbReference>
<feature type="compositionally biased region" description="Low complexity" evidence="1">
    <location>
        <begin position="587"/>
        <end position="613"/>
    </location>
</feature>
<keyword evidence="3" id="KW-1185">Reference proteome</keyword>
<feature type="compositionally biased region" description="Low complexity" evidence="1">
    <location>
        <begin position="622"/>
        <end position="641"/>
    </location>
</feature>
<feature type="compositionally biased region" description="Polar residues" evidence="1">
    <location>
        <begin position="207"/>
        <end position="217"/>
    </location>
</feature>
<dbReference type="InterPro" id="IPR032675">
    <property type="entry name" value="LRR_dom_sf"/>
</dbReference>
<gene>
    <name evidence="2" type="ORF">M9Y10_036222</name>
</gene>
<feature type="compositionally biased region" description="Low complexity" evidence="1">
    <location>
        <begin position="556"/>
        <end position="570"/>
    </location>
</feature>